<organism evidence="1 2">
    <name type="scientific">Acinetobacter kyonggiensis</name>
    <dbReference type="NCBI Taxonomy" id="595670"/>
    <lineage>
        <taxon>Bacteria</taxon>
        <taxon>Pseudomonadati</taxon>
        <taxon>Pseudomonadota</taxon>
        <taxon>Gammaproteobacteria</taxon>
        <taxon>Moraxellales</taxon>
        <taxon>Moraxellaceae</taxon>
        <taxon>Acinetobacter</taxon>
    </lineage>
</organism>
<dbReference type="Proteomes" id="UP000199035">
    <property type="component" value="Unassembled WGS sequence"/>
</dbReference>
<gene>
    <name evidence="1" type="ORF">SAMN05421643_11643</name>
</gene>
<dbReference type="STRING" id="595670.SAMN05421643_11643"/>
<dbReference type="RefSeq" id="WP_167356332.1">
    <property type="nucleotide sequence ID" value="NZ_FNPK01000016.1"/>
</dbReference>
<proteinExistence type="predicted"/>
<dbReference type="EMBL" id="FNPK01000016">
    <property type="protein sequence ID" value="SDY60315.1"/>
    <property type="molecule type" value="Genomic_DNA"/>
</dbReference>
<evidence type="ECO:0000313" key="1">
    <source>
        <dbReference type="EMBL" id="SDY60315.1"/>
    </source>
</evidence>
<accession>A0A1H3L8V5</accession>
<reference evidence="2" key="1">
    <citation type="submission" date="2016-10" db="EMBL/GenBank/DDBJ databases">
        <authorList>
            <person name="Varghese N."/>
            <person name="Submissions S."/>
        </authorList>
    </citation>
    <scope>NUCLEOTIDE SEQUENCE [LARGE SCALE GENOMIC DNA]</scope>
    <source>
        <strain evidence="2">ANC 5109</strain>
    </source>
</reference>
<name>A0A1H3L8V5_9GAMM</name>
<protein>
    <submittedName>
        <fullName evidence="1">Uncharacterized protein</fullName>
    </submittedName>
</protein>
<sequence>MTDRVQAKKDLQFCCDELIKYQNLSRTGLRHSELVAMDNIMIRLKEQIKNLHSALEI</sequence>
<keyword evidence="2" id="KW-1185">Reference proteome</keyword>
<dbReference type="AlphaFoldDB" id="A0A1H3L8V5"/>
<evidence type="ECO:0000313" key="2">
    <source>
        <dbReference type="Proteomes" id="UP000199035"/>
    </source>
</evidence>